<dbReference type="AlphaFoldDB" id="A0AA39R188"/>
<proteinExistence type="predicted"/>
<reference evidence="3" key="1">
    <citation type="submission" date="2023-03" db="EMBL/GenBank/DDBJ databases">
        <title>Complete genome of Cladonia borealis.</title>
        <authorList>
            <person name="Park H."/>
        </authorList>
    </citation>
    <scope>NUCLEOTIDE SEQUENCE</scope>
    <source>
        <strain evidence="3">ANT050790</strain>
    </source>
</reference>
<name>A0AA39R188_9LECA</name>
<evidence type="ECO:0000313" key="3">
    <source>
        <dbReference type="EMBL" id="KAK0513032.1"/>
    </source>
</evidence>
<feature type="region of interest" description="Disordered" evidence="1">
    <location>
        <begin position="105"/>
        <end position="145"/>
    </location>
</feature>
<feature type="transmembrane region" description="Helical" evidence="2">
    <location>
        <begin position="12"/>
        <end position="31"/>
    </location>
</feature>
<keyword evidence="2" id="KW-1133">Transmembrane helix</keyword>
<comment type="caution">
    <text evidence="3">The sequence shown here is derived from an EMBL/GenBank/DDBJ whole genome shotgun (WGS) entry which is preliminary data.</text>
</comment>
<evidence type="ECO:0000313" key="4">
    <source>
        <dbReference type="Proteomes" id="UP001166286"/>
    </source>
</evidence>
<dbReference type="Proteomes" id="UP001166286">
    <property type="component" value="Unassembled WGS sequence"/>
</dbReference>
<evidence type="ECO:0000256" key="2">
    <source>
        <dbReference type="SAM" id="Phobius"/>
    </source>
</evidence>
<protein>
    <submittedName>
        <fullName evidence="3">Uncharacterized protein</fullName>
    </submittedName>
</protein>
<sequence>MSGGSSSLWKTLLLPPIFALLLYLLTTYLILPHYRRLRAHSSYTLLPSSLTPSSPTSLSFANGLVSRVNAFIGRESRRGSGESLMGDEELEEQFATLPDTMLHERSDLARLGDADDRERRLSRDLERGFRDSSDEEEDGRRRTRR</sequence>
<accession>A0AA39R188</accession>
<evidence type="ECO:0000256" key="1">
    <source>
        <dbReference type="SAM" id="MobiDB-lite"/>
    </source>
</evidence>
<organism evidence="3 4">
    <name type="scientific">Cladonia borealis</name>
    <dbReference type="NCBI Taxonomy" id="184061"/>
    <lineage>
        <taxon>Eukaryota</taxon>
        <taxon>Fungi</taxon>
        <taxon>Dikarya</taxon>
        <taxon>Ascomycota</taxon>
        <taxon>Pezizomycotina</taxon>
        <taxon>Lecanoromycetes</taxon>
        <taxon>OSLEUM clade</taxon>
        <taxon>Lecanoromycetidae</taxon>
        <taxon>Lecanorales</taxon>
        <taxon>Lecanorineae</taxon>
        <taxon>Cladoniaceae</taxon>
        <taxon>Cladonia</taxon>
    </lineage>
</organism>
<keyword evidence="2" id="KW-0812">Transmembrane</keyword>
<gene>
    <name evidence="3" type="ORF">JMJ35_005049</name>
</gene>
<keyword evidence="4" id="KW-1185">Reference proteome</keyword>
<keyword evidence="2" id="KW-0472">Membrane</keyword>
<dbReference type="EMBL" id="JAFEKC020000009">
    <property type="protein sequence ID" value="KAK0513032.1"/>
    <property type="molecule type" value="Genomic_DNA"/>
</dbReference>
<feature type="compositionally biased region" description="Basic and acidic residues" evidence="1">
    <location>
        <begin position="105"/>
        <end position="132"/>
    </location>
</feature>